<proteinExistence type="inferred from homology"/>
<dbReference type="GO" id="GO:0005506">
    <property type="term" value="F:iron ion binding"/>
    <property type="evidence" value="ECO:0007669"/>
    <property type="project" value="InterPro"/>
</dbReference>
<dbReference type="Pfam" id="PF00067">
    <property type="entry name" value="p450"/>
    <property type="match status" value="1"/>
</dbReference>
<gene>
    <name evidence="7" type="ORF">Sjap_002810</name>
</gene>
<dbReference type="Gene3D" id="1.10.630.10">
    <property type="entry name" value="Cytochrome P450"/>
    <property type="match status" value="1"/>
</dbReference>
<evidence type="ECO:0000256" key="3">
    <source>
        <dbReference type="ARBA" id="ARBA00022723"/>
    </source>
</evidence>
<keyword evidence="3" id="KW-0479">Metal-binding</keyword>
<keyword evidence="6" id="KW-0503">Monooxygenase</keyword>
<dbReference type="PANTHER" id="PTHR47953">
    <property type="entry name" value="OS08G0105600 PROTEIN"/>
    <property type="match status" value="1"/>
</dbReference>
<keyword evidence="5" id="KW-0408">Iron</keyword>
<comment type="similarity">
    <text evidence="1">Belongs to the cytochrome P450 family.</text>
</comment>
<dbReference type="GO" id="GO:0004497">
    <property type="term" value="F:monooxygenase activity"/>
    <property type="evidence" value="ECO:0007669"/>
    <property type="project" value="UniProtKB-KW"/>
</dbReference>
<dbReference type="AlphaFoldDB" id="A0AAP0KNG7"/>
<evidence type="ECO:0000313" key="7">
    <source>
        <dbReference type="EMBL" id="KAK9155330.1"/>
    </source>
</evidence>
<name>A0AAP0KNG7_9MAGN</name>
<dbReference type="Proteomes" id="UP001417504">
    <property type="component" value="Unassembled WGS sequence"/>
</dbReference>
<reference evidence="7 8" key="1">
    <citation type="submission" date="2024-01" db="EMBL/GenBank/DDBJ databases">
        <title>Genome assemblies of Stephania.</title>
        <authorList>
            <person name="Yang L."/>
        </authorList>
    </citation>
    <scope>NUCLEOTIDE SEQUENCE [LARGE SCALE GENOMIC DNA]</scope>
    <source>
        <strain evidence="7">QJT</strain>
        <tissue evidence="7">Leaf</tissue>
    </source>
</reference>
<keyword evidence="2" id="KW-0349">Heme</keyword>
<evidence type="ECO:0000313" key="8">
    <source>
        <dbReference type="Proteomes" id="UP001417504"/>
    </source>
</evidence>
<dbReference type="InterPro" id="IPR052306">
    <property type="entry name" value="CYP450_71D"/>
</dbReference>
<dbReference type="EMBL" id="JBBNAE010000001">
    <property type="protein sequence ID" value="KAK9155330.1"/>
    <property type="molecule type" value="Genomic_DNA"/>
</dbReference>
<keyword evidence="8" id="KW-1185">Reference proteome</keyword>
<evidence type="ECO:0000256" key="1">
    <source>
        <dbReference type="ARBA" id="ARBA00010617"/>
    </source>
</evidence>
<evidence type="ECO:0000256" key="2">
    <source>
        <dbReference type="ARBA" id="ARBA00022617"/>
    </source>
</evidence>
<keyword evidence="4" id="KW-0560">Oxidoreductase</keyword>
<evidence type="ECO:0008006" key="9">
    <source>
        <dbReference type="Google" id="ProtNLM"/>
    </source>
</evidence>
<dbReference type="PANTHER" id="PTHR47953:SF5">
    <property type="entry name" value="CYTOCHROME P450 71AV8-LIKE"/>
    <property type="match status" value="1"/>
</dbReference>
<evidence type="ECO:0000256" key="4">
    <source>
        <dbReference type="ARBA" id="ARBA00023002"/>
    </source>
</evidence>
<dbReference type="GO" id="GO:0020037">
    <property type="term" value="F:heme binding"/>
    <property type="evidence" value="ECO:0007669"/>
    <property type="project" value="InterPro"/>
</dbReference>
<dbReference type="InterPro" id="IPR001128">
    <property type="entry name" value="Cyt_P450"/>
</dbReference>
<dbReference type="GO" id="GO:0044550">
    <property type="term" value="P:secondary metabolite biosynthetic process"/>
    <property type="evidence" value="ECO:0007669"/>
    <property type="project" value="UniProtKB-ARBA"/>
</dbReference>
<protein>
    <recommendedName>
        <fullName evidence="9">Cytochrome P450</fullName>
    </recommendedName>
</protein>
<organism evidence="7 8">
    <name type="scientific">Stephania japonica</name>
    <dbReference type="NCBI Taxonomy" id="461633"/>
    <lineage>
        <taxon>Eukaryota</taxon>
        <taxon>Viridiplantae</taxon>
        <taxon>Streptophyta</taxon>
        <taxon>Embryophyta</taxon>
        <taxon>Tracheophyta</taxon>
        <taxon>Spermatophyta</taxon>
        <taxon>Magnoliopsida</taxon>
        <taxon>Ranunculales</taxon>
        <taxon>Menispermaceae</taxon>
        <taxon>Menispermoideae</taxon>
        <taxon>Cissampelideae</taxon>
        <taxon>Stephania</taxon>
    </lineage>
</organism>
<dbReference type="InterPro" id="IPR036396">
    <property type="entry name" value="Cyt_P450_sf"/>
</dbReference>
<sequence>MTELVRNQRVLKKAQTEVRRTVLQGNTTLNEAEIQELITYLKLIINESLRLHPPL</sequence>
<comment type="caution">
    <text evidence="7">The sequence shown here is derived from an EMBL/GenBank/DDBJ whole genome shotgun (WGS) entry which is preliminary data.</text>
</comment>
<dbReference type="SUPFAM" id="SSF48264">
    <property type="entry name" value="Cytochrome P450"/>
    <property type="match status" value="1"/>
</dbReference>
<accession>A0AAP0KNG7</accession>
<dbReference type="GO" id="GO:0016705">
    <property type="term" value="F:oxidoreductase activity, acting on paired donors, with incorporation or reduction of molecular oxygen"/>
    <property type="evidence" value="ECO:0007669"/>
    <property type="project" value="InterPro"/>
</dbReference>
<evidence type="ECO:0000256" key="5">
    <source>
        <dbReference type="ARBA" id="ARBA00023004"/>
    </source>
</evidence>
<evidence type="ECO:0000256" key="6">
    <source>
        <dbReference type="ARBA" id="ARBA00023033"/>
    </source>
</evidence>